<sequence>MSEFQRALTAVFEAGPPEVLDLRIDQLDGRSGARRSGPVRACVATFCAEPVRLCVLCVCAEPVRLYLPEVAEPVTAAAG</sequence>
<dbReference type="HOGENOM" id="CLU_2598315_0_0_11"/>
<evidence type="ECO:0000313" key="1">
    <source>
        <dbReference type="EMBL" id="ADJ47692.1"/>
    </source>
</evidence>
<proteinExistence type="predicted"/>
<organism evidence="1 2">
    <name type="scientific">Amycolatopsis mediterranei (strain U-32)</name>
    <dbReference type="NCBI Taxonomy" id="749927"/>
    <lineage>
        <taxon>Bacteria</taxon>
        <taxon>Bacillati</taxon>
        <taxon>Actinomycetota</taxon>
        <taxon>Actinomycetes</taxon>
        <taxon>Pseudonocardiales</taxon>
        <taxon>Pseudonocardiaceae</taxon>
        <taxon>Amycolatopsis</taxon>
    </lineage>
</organism>
<dbReference type="AlphaFoldDB" id="A0A0H3DBR2"/>
<dbReference type="GeneID" id="92873614"/>
<evidence type="ECO:0000313" key="2">
    <source>
        <dbReference type="Proteomes" id="UP000000328"/>
    </source>
</evidence>
<dbReference type="KEGG" id="amd:AMED_5950"/>
<dbReference type="PATRIC" id="fig|749927.5.peg.6189"/>
<name>A0A0H3DBR2_AMYMU</name>
<accession>A0A0H3DBR2</accession>
<gene>
    <name evidence="1" type="ordered locus">AMED_5950</name>
</gene>
<reference evidence="1 2" key="1">
    <citation type="journal article" date="2010" name="Cell Res.">
        <title>Complete genome sequence of the rifamycin SV-producing Amycolatopsis mediterranei U32 revealed its genetic characteristics in phylogeny and metabolism.</title>
        <authorList>
            <person name="Zhao W."/>
            <person name="Zhong Y."/>
            <person name="Yuan H."/>
            <person name="Wang J."/>
            <person name="Zheng H."/>
            <person name="Wang Y."/>
            <person name="Cen X."/>
            <person name="Xu F."/>
            <person name="Bai J."/>
            <person name="Han X."/>
            <person name="Lu G."/>
            <person name="Zhu Y."/>
            <person name="Shao Z."/>
            <person name="Yan H."/>
            <person name="Li C."/>
            <person name="Peng N."/>
            <person name="Zhang Z."/>
            <person name="Zhang Y."/>
            <person name="Lin W."/>
            <person name="Fan Y."/>
            <person name="Qin Z."/>
            <person name="Hu Y."/>
            <person name="Zhu B."/>
            <person name="Wang S."/>
            <person name="Ding X."/>
            <person name="Zhao G.P."/>
        </authorList>
    </citation>
    <scope>NUCLEOTIDE SEQUENCE [LARGE SCALE GENOMIC DNA]</scope>
    <source>
        <strain evidence="2">U-32</strain>
    </source>
</reference>
<dbReference type="RefSeq" id="WP_013227745.1">
    <property type="nucleotide sequence ID" value="NC_014318.1"/>
</dbReference>
<dbReference type="EMBL" id="CP002000">
    <property type="protein sequence ID" value="ADJ47692.1"/>
    <property type="molecule type" value="Genomic_DNA"/>
</dbReference>
<protein>
    <submittedName>
        <fullName evidence="1">Uncharacterized protein</fullName>
    </submittedName>
</protein>
<dbReference type="OrthoDB" id="3630279at2"/>
<dbReference type="Proteomes" id="UP000000328">
    <property type="component" value="Chromosome"/>
</dbReference>